<dbReference type="SUPFAM" id="SSF55021">
    <property type="entry name" value="ACT-like"/>
    <property type="match status" value="1"/>
</dbReference>
<evidence type="ECO:0000259" key="6">
    <source>
        <dbReference type="Pfam" id="PF08753"/>
    </source>
</evidence>
<evidence type="ECO:0000256" key="2">
    <source>
        <dbReference type="ARBA" id="ARBA00023015"/>
    </source>
</evidence>
<sequence length="142" mass="16363">MLQKKCMEGEIMGKKRFGISIDEDLTDKLDKLSKALSTDRSAIVEDAIRGVIAEHSHYLYEHECKGIMILVYSEGKGCSIFVRQLIEDFKDIIQFSSHYHTGNNCTEVFFISGNSFRIRDLHSEAKKRKDISVRYLPISEIR</sequence>
<dbReference type="InterPro" id="IPR014864">
    <property type="entry name" value="TF_NikR_Ni-bd_C"/>
</dbReference>
<dbReference type="PANTHER" id="PTHR34719">
    <property type="entry name" value="NICKEL-RESPONSIVE REGULATOR"/>
    <property type="match status" value="1"/>
</dbReference>
<feature type="domain" description="Transcription factor NikR nickel binding C-terminal" evidence="6">
    <location>
        <begin position="66"/>
        <end position="131"/>
    </location>
</feature>
<dbReference type="Pfam" id="PF01402">
    <property type="entry name" value="RHH_1"/>
    <property type="match status" value="1"/>
</dbReference>
<evidence type="ECO:0000313" key="9">
    <source>
        <dbReference type="Proteomes" id="UP000237153"/>
    </source>
</evidence>
<dbReference type="InterPro" id="IPR010985">
    <property type="entry name" value="Ribbon_hlx_hlx"/>
</dbReference>
<dbReference type="GO" id="GO:0003677">
    <property type="term" value="F:DNA binding"/>
    <property type="evidence" value="ECO:0007669"/>
    <property type="project" value="TreeGrafter"/>
</dbReference>
<reference evidence="8 9" key="1">
    <citation type="submission" date="2018-01" db="EMBL/GenBank/DDBJ databases">
        <title>Metagenomic assembled genomes from two thermal pools in the Uzon Caldera, Kamchatka, Russia.</title>
        <authorList>
            <person name="Wilkins L."/>
            <person name="Ettinger C."/>
        </authorList>
    </citation>
    <scope>NUCLEOTIDE SEQUENCE [LARGE SCALE GENOMIC DNA]</scope>
    <source>
        <strain evidence="8">ZAV-06</strain>
    </source>
</reference>
<keyword evidence="3" id="KW-0238">DNA-binding</keyword>
<dbReference type="Gene3D" id="3.30.70.1150">
    <property type="entry name" value="ACT-like. Chain A, domain 2"/>
    <property type="match status" value="1"/>
</dbReference>
<dbReference type="SUPFAM" id="SSF47598">
    <property type="entry name" value="Ribbon-helix-helix"/>
    <property type="match status" value="1"/>
</dbReference>
<evidence type="ECO:0000256" key="4">
    <source>
        <dbReference type="ARBA" id="ARBA00023163"/>
    </source>
</evidence>
<dbReference type="GO" id="GO:0006355">
    <property type="term" value="P:regulation of DNA-templated transcription"/>
    <property type="evidence" value="ECO:0007669"/>
    <property type="project" value="InterPro"/>
</dbReference>
<evidence type="ECO:0000313" key="8">
    <source>
        <dbReference type="EMBL" id="PMB75800.1"/>
    </source>
</evidence>
<keyword evidence="4" id="KW-0804">Transcription</keyword>
<name>A0A2J6N5B2_9CREN</name>
<dbReference type="InterPro" id="IPR050192">
    <property type="entry name" value="CopG/NikR_regulator"/>
</dbReference>
<proteinExistence type="inferred from homology"/>
<evidence type="ECO:0000313" key="7">
    <source>
        <dbReference type="EMBL" id="HEW63877.1"/>
    </source>
</evidence>
<dbReference type="Proteomes" id="UP000237153">
    <property type="component" value="Unassembled WGS sequence"/>
</dbReference>
<reference evidence="7" key="2">
    <citation type="journal article" date="2020" name="mSystems">
        <title>Genome- and Community-Level Interaction Insights into Carbon Utilization and Element Cycling Functions of Hydrothermarchaeota in Hydrothermal Sediment.</title>
        <authorList>
            <person name="Zhou Z."/>
            <person name="Liu Y."/>
            <person name="Xu W."/>
            <person name="Pan J."/>
            <person name="Luo Z.H."/>
            <person name="Li M."/>
        </authorList>
    </citation>
    <scope>NUCLEOTIDE SEQUENCE [LARGE SCALE GENOMIC DNA]</scope>
    <source>
        <strain evidence="7">SpSt-1261</strain>
    </source>
</reference>
<dbReference type="Pfam" id="PF08753">
    <property type="entry name" value="NikR_C"/>
    <property type="match status" value="1"/>
</dbReference>
<evidence type="ECO:0000259" key="5">
    <source>
        <dbReference type="Pfam" id="PF01402"/>
    </source>
</evidence>
<dbReference type="PANTHER" id="PTHR34719:SF2">
    <property type="entry name" value="NICKEL-RESPONSIVE REGULATOR"/>
    <property type="match status" value="1"/>
</dbReference>
<dbReference type="Gene3D" id="1.10.1220.10">
    <property type="entry name" value="Met repressor-like"/>
    <property type="match status" value="1"/>
</dbReference>
<evidence type="ECO:0000256" key="1">
    <source>
        <dbReference type="ARBA" id="ARBA00008478"/>
    </source>
</evidence>
<dbReference type="InterPro" id="IPR027271">
    <property type="entry name" value="Acetolactate_synth/TF_NikR_C"/>
</dbReference>
<dbReference type="AlphaFoldDB" id="A0A2J6N5B2"/>
<feature type="domain" description="Ribbon-helix-helix protein CopG" evidence="5">
    <location>
        <begin position="15"/>
        <end position="49"/>
    </location>
</feature>
<dbReference type="InterPro" id="IPR002145">
    <property type="entry name" value="CopG"/>
</dbReference>
<accession>A0A2J6N5B2</accession>
<dbReference type="EMBL" id="DSFH01000036">
    <property type="protein sequence ID" value="HEW63877.1"/>
    <property type="molecule type" value="Genomic_DNA"/>
</dbReference>
<dbReference type="Proteomes" id="UP000886076">
    <property type="component" value="Unassembled WGS sequence"/>
</dbReference>
<dbReference type="InterPro" id="IPR013321">
    <property type="entry name" value="Arc_rbn_hlx_hlx"/>
</dbReference>
<gene>
    <name evidence="8" type="ORF">C0188_01680</name>
    <name evidence="7" type="ORF">ENO39_02305</name>
</gene>
<dbReference type="CDD" id="cd22231">
    <property type="entry name" value="RHH_NikR_HicB-like"/>
    <property type="match status" value="1"/>
</dbReference>
<dbReference type="EMBL" id="PNIM01000006">
    <property type="protein sequence ID" value="PMB75800.1"/>
    <property type="molecule type" value="Genomic_DNA"/>
</dbReference>
<evidence type="ECO:0000256" key="3">
    <source>
        <dbReference type="ARBA" id="ARBA00023125"/>
    </source>
</evidence>
<dbReference type="InterPro" id="IPR045865">
    <property type="entry name" value="ACT-like_dom_sf"/>
</dbReference>
<comment type="similarity">
    <text evidence="1">Belongs to the transcriptional regulatory CopG/NikR family.</text>
</comment>
<protein>
    <submittedName>
        <fullName evidence="8">CopG family transcriptional regulator</fullName>
    </submittedName>
    <submittedName>
        <fullName evidence="7">Ribbon-helix-helix protein, CopG family</fullName>
    </submittedName>
</protein>
<comment type="caution">
    <text evidence="8">The sequence shown here is derived from an EMBL/GenBank/DDBJ whole genome shotgun (WGS) entry which is preliminary data.</text>
</comment>
<organism evidence="8 9">
    <name type="scientific">Fervidicoccus fontis</name>
    <dbReference type="NCBI Taxonomy" id="683846"/>
    <lineage>
        <taxon>Archaea</taxon>
        <taxon>Thermoproteota</taxon>
        <taxon>Thermoprotei</taxon>
        <taxon>Fervidicoccales</taxon>
        <taxon>Fervidicoccaceae</taxon>
        <taxon>Fervidicoccus</taxon>
    </lineage>
</organism>
<keyword evidence="2" id="KW-0805">Transcription regulation</keyword>